<feature type="domain" description="Glyoxal oxidase N-terminal" evidence="4">
    <location>
        <begin position="68"/>
        <end position="442"/>
    </location>
</feature>
<dbReference type="AlphaFoldDB" id="A0A8H6VXI7"/>
<dbReference type="SUPFAM" id="SSF50965">
    <property type="entry name" value="Galactose oxidase, central domain"/>
    <property type="match status" value="1"/>
</dbReference>
<dbReference type="Proteomes" id="UP000613580">
    <property type="component" value="Unassembled WGS sequence"/>
</dbReference>
<evidence type="ECO:0000259" key="4">
    <source>
        <dbReference type="Pfam" id="PF07250"/>
    </source>
</evidence>
<dbReference type="InterPro" id="IPR011043">
    <property type="entry name" value="Gal_Oxase/kelch_b-propeller"/>
</dbReference>
<feature type="domain" description="Galactose oxidase-like Early set" evidence="5">
    <location>
        <begin position="447"/>
        <end position="554"/>
    </location>
</feature>
<feature type="chain" id="PRO_5034416169" description="Glyoxal oxidase" evidence="3">
    <location>
        <begin position="20"/>
        <end position="575"/>
    </location>
</feature>
<comment type="caution">
    <text evidence="6">The sequence shown here is derived from an EMBL/GenBank/DDBJ whole genome shotgun (WGS) entry which is preliminary data.</text>
</comment>
<dbReference type="InterPro" id="IPR015202">
    <property type="entry name" value="GO-like_E_set"/>
</dbReference>
<evidence type="ECO:0000256" key="3">
    <source>
        <dbReference type="SAM" id="SignalP"/>
    </source>
</evidence>
<dbReference type="InterPro" id="IPR037293">
    <property type="entry name" value="Gal_Oxidase_central_sf"/>
</dbReference>
<dbReference type="Gene3D" id="2.60.40.10">
    <property type="entry name" value="Immunoglobulins"/>
    <property type="match status" value="1"/>
</dbReference>
<feature type="region of interest" description="Disordered" evidence="2">
    <location>
        <begin position="556"/>
        <end position="575"/>
    </location>
</feature>
<evidence type="ECO:0000256" key="2">
    <source>
        <dbReference type="SAM" id="MobiDB-lite"/>
    </source>
</evidence>
<feature type="compositionally biased region" description="Polar residues" evidence="2">
    <location>
        <begin position="565"/>
        <end position="575"/>
    </location>
</feature>
<dbReference type="Gene3D" id="2.130.10.80">
    <property type="entry name" value="Galactose oxidase/kelch, beta-propeller"/>
    <property type="match status" value="1"/>
</dbReference>
<protein>
    <recommendedName>
        <fullName evidence="8">Glyoxal oxidase</fullName>
    </recommendedName>
</protein>
<accession>A0A8H6VXI7</accession>
<evidence type="ECO:0008006" key="8">
    <source>
        <dbReference type="Google" id="ProtNLM"/>
    </source>
</evidence>
<dbReference type="PANTHER" id="PTHR32208">
    <property type="entry name" value="SECRETED PROTEIN-RELATED"/>
    <property type="match status" value="1"/>
</dbReference>
<dbReference type="Pfam" id="PF09118">
    <property type="entry name" value="GO-like_E_set"/>
    <property type="match status" value="1"/>
</dbReference>
<dbReference type="InterPro" id="IPR013783">
    <property type="entry name" value="Ig-like_fold"/>
</dbReference>
<dbReference type="PANTHER" id="PTHR32208:SF96">
    <property type="entry name" value="GLYOXAL OXIDASE"/>
    <property type="match status" value="1"/>
</dbReference>
<keyword evidence="1 3" id="KW-0732">Signal</keyword>
<proteinExistence type="predicted"/>
<evidence type="ECO:0000256" key="1">
    <source>
        <dbReference type="ARBA" id="ARBA00022729"/>
    </source>
</evidence>
<dbReference type="Pfam" id="PF07250">
    <property type="entry name" value="Glyoxal_oxid_N"/>
    <property type="match status" value="1"/>
</dbReference>
<dbReference type="OrthoDB" id="2019572at2759"/>
<dbReference type="InterPro" id="IPR009880">
    <property type="entry name" value="Glyoxal_oxidase_N"/>
</dbReference>
<gene>
    <name evidence="6" type="ORF">HMN09_01242100</name>
</gene>
<reference evidence="6" key="1">
    <citation type="submission" date="2020-05" db="EMBL/GenBank/DDBJ databases">
        <title>Mycena genomes resolve the evolution of fungal bioluminescence.</title>
        <authorList>
            <person name="Tsai I.J."/>
        </authorList>
    </citation>
    <scope>NUCLEOTIDE SEQUENCE</scope>
    <source>
        <strain evidence="6">110903Hualien_Pintung</strain>
    </source>
</reference>
<dbReference type="SUPFAM" id="SSF81296">
    <property type="entry name" value="E set domains"/>
    <property type="match status" value="1"/>
</dbReference>
<sequence length="575" mass="62266">MPSIRHSLLLTLLAGVATATTSTPGWSLVQNGTTGILANQMIIVSPTLALMFDLAGTGGPLQINGKSAWGALYDLETNTPLALDVVSDTFCAAGSILSNGTMVSVGGDYIEELSEAYSAENGTNAVRIFEPCDVPNGEGCLLYDDPAVIHLTVPRWYPSAIRIYDGSLIVVGGSFNFSFFYNTFTENSFEFWPPKDHGAVRDSPFLDRAGPANMFTRMFSLPDGTIFMISGNQTIIYDIEKKTETRLPDLPNNVKIANPFDGTAQLLPLSPPDYIPEVVACGGTTTTEGILPIELSSQDPASSQCSRIMLTPEGIKKGWIVEHMPEQRMLPEMLHLPTGELLIINGGQTGYSGFDGVYDPVGNSNADHPNYTPTLYTPTAEVGKRMSKEGLPTSDIPRMYHSTVTLTPSGSFLIAGSNPNVRQNLTVTYATEYRVEHLSPPYMALERPILSNVPKKVAYNTEFTIDISFPEECGTNPSIKVALMDLGYSSHSFHASARLVWLDATLSSTVNHGQKTNTLKLTTPPNNRIYPPGIAWIYVTVDGKYVSAGSRIMIGTGGSPPVQDQGRQMSWPTLS</sequence>
<dbReference type="CDD" id="cd02851">
    <property type="entry name" value="E_set_GO_C"/>
    <property type="match status" value="1"/>
</dbReference>
<evidence type="ECO:0000313" key="7">
    <source>
        <dbReference type="Proteomes" id="UP000613580"/>
    </source>
</evidence>
<evidence type="ECO:0000313" key="6">
    <source>
        <dbReference type="EMBL" id="KAF7291819.1"/>
    </source>
</evidence>
<organism evidence="6 7">
    <name type="scientific">Mycena chlorophos</name>
    <name type="common">Agaric fungus</name>
    <name type="synonym">Agaricus chlorophos</name>
    <dbReference type="NCBI Taxonomy" id="658473"/>
    <lineage>
        <taxon>Eukaryota</taxon>
        <taxon>Fungi</taxon>
        <taxon>Dikarya</taxon>
        <taxon>Basidiomycota</taxon>
        <taxon>Agaricomycotina</taxon>
        <taxon>Agaricomycetes</taxon>
        <taxon>Agaricomycetidae</taxon>
        <taxon>Agaricales</taxon>
        <taxon>Marasmiineae</taxon>
        <taxon>Mycenaceae</taxon>
        <taxon>Mycena</taxon>
    </lineage>
</organism>
<feature type="signal peptide" evidence="3">
    <location>
        <begin position="1"/>
        <end position="19"/>
    </location>
</feature>
<evidence type="ECO:0000259" key="5">
    <source>
        <dbReference type="Pfam" id="PF09118"/>
    </source>
</evidence>
<dbReference type="EMBL" id="JACAZE010000023">
    <property type="protein sequence ID" value="KAF7291819.1"/>
    <property type="molecule type" value="Genomic_DNA"/>
</dbReference>
<name>A0A8H6VXI7_MYCCL</name>
<keyword evidence="7" id="KW-1185">Reference proteome</keyword>
<dbReference type="InterPro" id="IPR014756">
    <property type="entry name" value="Ig_E-set"/>
</dbReference>